<dbReference type="GeneID" id="19485177"/>
<dbReference type="EMBL" id="KJ668714">
    <property type="protein sequence ID" value="AHY83227.1"/>
    <property type="molecule type" value="Genomic_DNA"/>
</dbReference>
<reference evidence="1 2" key="1">
    <citation type="submission" date="2014-10" db="EMBL/GenBank/DDBJ databases">
        <title>Complete genome sequence of e11/2, a T-even type bacteriophage specific for E. coli O157:H7.</title>
        <authorList>
            <person name="Coffey B."/>
            <person name="Ross P."/>
            <person name="O'Flynn G."/>
            <person name="O'Sullivan O."/>
            <person name="Casey A."/>
            <person name="Callanan M."/>
            <person name="Coffey A."/>
            <person name="McAuliffe O."/>
        </authorList>
    </citation>
    <scope>NUCLEOTIDE SEQUENCE [LARGE SCALE GENOMIC DNA]</scope>
</reference>
<name>A0A023ZUB3_9CAUD</name>
<dbReference type="RefSeq" id="YP_009030634.1">
    <property type="nucleotide sequence ID" value="NC_024125.2"/>
</dbReference>
<evidence type="ECO:0000313" key="1">
    <source>
        <dbReference type="EMBL" id="AHY83227.1"/>
    </source>
</evidence>
<dbReference type="KEGG" id="vg:19485177"/>
<proteinExistence type="predicted"/>
<dbReference type="Pfam" id="PF23836">
    <property type="entry name" value="DUF7206"/>
    <property type="match status" value="1"/>
</dbReference>
<protein>
    <submittedName>
        <fullName evidence="1">Uncharacterized protein</fullName>
    </submittedName>
</protein>
<gene>
    <name evidence="1" type="ORF">e112_029</name>
</gene>
<keyword evidence="2" id="KW-1185">Reference proteome</keyword>
<organism evidence="1 2">
    <name type="scientific">Escherichia phage vB_EcoM_112</name>
    <dbReference type="NCBI Taxonomy" id="1495285"/>
    <lineage>
        <taxon>Viruses</taxon>
        <taxon>Duplodnaviria</taxon>
        <taxon>Heunggongvirae</taxon>
        <taxon>Uroviricota</taxon>
        <taxon>Caudoviricetes</taxon>
        <taxon>Pantevenvirales</taxon>
        <taxon>Straboviridae</taxon>
        <taxon>Tevenvirinae</taxon>
        <taxon>Tequatrovirus</taxon>
        <taxon>Tequatrovirus e112</taxon>
    </lineage>
</organism>
<evidence type="ECO:0000313" key="2">
    <source>
        <dbReference type="Proteomes" id="UP000024439"/>
    </source>
</evidence>
<accession>A0A023ZUB3</accession>
<dbReference type="InterPro" id="IPR055630">
    <property type="entry name" value="DUF7206"/>
</dbReference>
<dbReference type="Proteomes" id="UP000024439">
    <property type="component" value="Segment"/>
</dbReference>
<sequence>MFIFNWFKNFFTDFFSTTPGEGVVPISNDYLPLTVVEYVYMGDGTVEAVTMTYEEAPREYYKNPWRWSVPTTSSNAQNTQSSSDSYDTNVPVHVWAGDSCGSSCDSSCSSTSCD</sequence>